<accession>A0ABS0UTR3</accession>
<sequence length="320" mass="37446">MTDLKRVYRDLCDEVDDIPIFSQAWWLDVVAGEENWNVAIVRRDNKVIASMPYVTQKKFGMTLLRQPSLTQTLGPWIKKSDAKYAKSLSQQKDLMESLIDQLPAYQYFTQNWHYSQTNWLPFFWKGFKQTTRYTYVINDLTDEKALWEELQQNIRTDIKKAESRFLVTVKDDYSIDEFLELNKLVFKRQNIGLPYSETLVRKIDQACTERGCRKIFIAVDEQGRRHAGIYLIWDSNSAYYLMGGGDPELRNSGATSLCMWEAIKFSSSVTKAFDFEGSMMEPVERFFRGFGARQTPYFSISKVKSKIIDTAFFIRGLKPW</sequence>
<name>A0ABS0UTR3_9PSED</name>
<evidence type="ECO:0000313" key="3">
    <source>
        <dbReference type="Proteomes" id="UP000648914"/>
    </source>
</evidence>
<reference evidence="2 3" key="1">
    <citation type="submission" date="2020-12" db="EMBL/GenBank/DDBJ databases">
        <title>Comparative genomic insights into the epidemiology and virulence of plant pathogenic Pseudomonads from Turkey.</title>
        <authorList>
            <person name="Dillon M."/>
            <person name="Ruiz-Bedoya T."/>
            <person name="Bendalovic-Torma C."/>
            <person name="Guttman K.M."/>
            <person name="Kwak H."/>
            <person name="Middleton M.A."/>
            <person name="Wang P.W."/>
            <person name="Horuz S."/>
            <person name="Aysan Y."/>
            <person name="Guttman D.S."/>
        </authorList>
    </citation>
    <scope>NUCLEOTIDE SEQUENCE [LARGE SCALE GENOMIC DNA]</scope>
    <source>
        <strain evidence="2 3">S5_IA_2b</strain>
    </source>
</reference>
<dbReference type="PANTHER" id="PTHR36174:SF1">
    <property type="entry name" value="LIPID II:GLYCINE GLYCYLTRANSFERASE"/>
    <property type="match status" value="1"/>
</dbReference>
<dbReference type="Gene3D" id="3.40.630.30">
    <property type="match status" value="1"/>
</dbReference>
<gene>
    <name evidence="2" type="ORF">YA0852_27375</name>
</gene>
<feature type="domain" description="BioF2-like acetyltransferase" evidence="1">
    <location>
        <begin position="152"/>
        <end position="265"/>
    </location>
</feature>
<dbReference type="Proteomes" id="UP000648914">
    <property type="component" value="Unassembled WGS sequence"/>
</dbReference>
<dbReference type="EMBL" id="JAEILG010000089">
    <property type="protein sequence ID" value="MBI6567803.1"/>
    <property type="molecule type" value="Genomic_DNA"/>
</dbReference>
<dbReference type="SUPFAM" id="SSF55729">
    <property type="entry name" value="Acyl-CoA N-acyltransferases (Nat)"/>
    <property type="match status" value="1"/>
</dbReference>
<evidence type="ECO:0000313" key="2">
    <source>
        <dbReference type="EMBL" id="MBI6567803.1"/>
    </source>
</evidence>
<dbReference type="InterPro" id="IPR050644">
    <property type="entry name" value="PG_Glycine_Bridge_Synth"/>
</dbReference>
<dbReference type="InterPro" id="IPR038740">
    <property type="entry name" value="BioF2-like_GNAT_dom"/>
</dbReference>
<dbReference type="Pfam" id="PF13480">
    <property type="entry name" value="Acetyltransf_6"/>
    <property type="match status" value="1"/>
</dbReference>
<comment type="caution">
    <text evidence="2">The sequence shown here is derived from an EMBL/GenBank/DDBJ whole genome shotgun (WGS) entry which is preliminary data.</text>
</comment>
<protein>
    <submittedName>
        <fullName evidence="2">GNAT family N-acetyltransferase</fullName>
    </submittedName>
</protein>
<organism evidence="2 3">
    <name type="scientific">Pseudomonas synxantha</name>
    <dbReference type="NCBI Taxonomy" id="47883"/>
    <lineage>
        <taxon>Bacteria</taxon>
        <taxon>Pseudomonadati</taxon>
        <taxon>Pseudomonadota</taxon>
        <taxon>Gammaproteobacteria</taxon>
        <taxon>Pseudomonadales</taxon>
        <taxon>Pseudomonadaceae</taxon>
        <taxon>Pseudomonas</taxon>
    </lineage>
</organism>
<dbReference type="InterPro" id="IPR016181">
    <property type="entry name" value="Acyl_CoA_acyltransferase"/>
</dbReference>
<dbReference type="PANTHER" id="PTHR36174">
    <property type="entry name" value="LIPID II:GLYCINE GLYCYLTRANSFERASE"/>
    <property type="match status" value="1"/>
</dbReference>
<evidence type="ECO:0000259" key="1">
    <source>
        <dbReference type="Pfam" id="PF13480"/>
    </source>
</evidence>
<keyword evidence="3" id="KW-1185">Reference proteome</keyword>
<proteinExistence type="predicted"/>
<dbReference type="RefSeq" id="WP_198731183.1">
    <property type="nucleotide sequence ID" value="NZ_JAEILG010000089.1"/>
</dbReference>